<comment type="similarity">
    <text evidence="1">Belongs to the 'phage' integrase family.</text>
</comment>
<name>A0ABT6AV12_9BURK</name>
<keyword evidence="5" id="KW-1185">Reference proteome</keyword>
<reference evidence="4 5" key="1">
    <citation type="submission" date="2023-03" db="EMBL/GenBank/DDBJ databases">
        <title>Draft assemblies of triclosan tolerant bacteria isolated from returned activated sludge.</title>
        <authorList>
            <person name="Van Hamelsveld S."/>
        </authorList>
    </citation>
    <scope>NUCLEOTIDE SEQUENCE [LARGE SCALE GENOMIC DNA]</scope>
    <source>
        <strain evidence="4 5">GW210010_S58</strain>
    </source>
</reference>
<dbReference type="Proteomes" id="UP001216674">
    <property type="component" value="Unassembled WGS sequence"/>
</dbReference>
<feature type="domain" description="Integrase DNA-binding" evidence="3">
    <location>
        <begin position="29"/>
        <end position="114"/>
    </location>
</feature>
<keyword evidence="2" id="KW-0229">DNA integration</keyword>
<accession>A0ABT6AV12</accession>
<proteinExistence type="inferred from homology"/>
<dbReference type="Gene3D" id="3.30.160.390">
    <property type="entry name" value="Integrase, DNA-binding domain"/>
    <property type="match status" value="1"/>
</dbReference>
<evidence type="ECO:0000256" key="2">
    <source>
        <dbReference type="ARBA" id="ARBA00022908"/>
    </source>
</evidence>
<sequence length="183" mass="21046">MNALLLFGSGRYVDHLFLNPGAEELSVALSDTAVRQAKAAGKEHTLGDTDGLSLAVSQKGNKSWHFRYCRHDKQKRLALGTYPEISLKEARTRRDEARELVARGINPHKHRNQERRLALLAEEHTFLKVFEQWFEFRKLSLKAGRQSTQEQIRHIFHKDLLPSREHLLPPAGESGLPHWTNLR</sequence>
<dbReference type="InterPro" id="IPR025166">
    <property type="entry name" value="Integrase_DNA_bind_dom"/>
</dbReference>
<dbReference type="InterPro" id="IPR038488">
    <property type="entry name" value="Integrase_DNA-bd_sf"/>
</dbReference>
<dbReference type="EMBL" id="JARJLM010000424">
    <property type="protein sequence ID" value="MDF3836233.1"/>
    <property type="molecule type" value="Genomic_DNA"/>
</dbReference>
<keyword evidence="4" id="KW-0238">DNA-binding</keyword>
<gene>
    <name evidence="4" type="ORF">P3W85_25250</name>
</gene>
<organism evidence="4 5">
    <name type="scientific">Cupriavidus basilensis</name>
    <dbReference type="NCBI Taxonomy" id="68895"/>
    <lineage>
        <taxon>Bacteria</taxon>
        <taxon>Pseudomonadati</taxon>
        <taxon>Pseudomonadota</taxon>
        <taxon>Betaproteobacteria</taxon>
        <taxon>Burkholderiales</taxon>
        <taxon>Burkholderiaceae</taxon>
        <taxon>Cupriavidus</taxon>
    </lineage>
</organism>
<evidence type="ECO:0000259" key="3">
    <source>
        <dbReference type="Pfam" id="PF13356"/>
    </source>
</evidence>
<evidence type="ECO:0000313" key="4">
    <source>
        <dbReference type="EMBL" id="MDF3836233.1"/>
    </source>
</evidence>
<dbReference type="InterPro" id="IPR050808">
    <property type="entry name" value="Phage_Integrase"/>
</dbReference>
<dbReference type="Pfam" id="PF13356">
    <property type="entry name" value="Arm-DNA-bind_3"/>
    <property type="match status" value="1"/>
</dbReference>
<dbReference type="GO" id="GO:0003677">
    <property type="term" value="F:DNA binding"/>
    <property type="evidence" value="ECO:0007669"/>
    <property type="project" value="UniProtKB-KW"/>
</dbReference>
<comment type="caution">
    <text evidence="4">The sequence shown here is derived from an EMBL/GenBank/DDBJ whole genome shotgun (WGS) entry which is preliminary data.</text>
</comment>
<evidence type="ECO:0000313" key="5">
    <source>
        <dbReference type="Proteomes" id="UP001216674"/>
    </source>
</evidence>
<dbReference type="RefSeq" id="WP_276266770.1">
    <property type="nucleotide sequence ID" value="NZ_JARJLM010000424.1"/>
</dbReference>
<protein>
    <submittedName>
        <fullName evidence="4">Arm DNA-binding domain-containing protein</fullName>
    </submittedName>
</protein>
<dbReference type="PANTHER" id="PTHR30629">
    <property type="entry name" value="PROPHAGE INTEGRASE"/>
    <property type="match status" value="1"/>
</dbReference>
<dbReference type="PANTHER" id="PTHR30629:SF2">
    <property type="entry name" value="PROPHAGE INTEGRASE INTS-RELATED"/>
    <property type="match status" value="1"/>
</dbReference>
<evidence type="ECO:0000256" key="1">
    <source>
        <dbReference type="ARBA" id="ARBA00008857"/>
    </source>
</evidence>